<evidence type="ECO:0000256" key="1">
    <source>
        <dbReference type="ARBA" id="ARBA00022723"/>
    </source>
</evidence>
<dbReference type="PROSITE" id="PS50178">
    <property type="entry name" value="ZF_FYVE"/>
    <property type="match status" value="1"/>
</dbReference>
<evidence type="ECO:0000259" key="6">
    <source>
        <dbReference type="PROSITE" id="PS50178"/>
    </source>
</evidence>
<organism evidence="7">
    <name type="scientific">Trypanosoma congolense (strain IL3000)</name>
    <dbReference type="NCBI Taxonomy" id="1068625"/>
    <lineage>
        <taxon>Eukaryota</taxon>
        <taxon>Discoba</taxon>
        <taxon>Euglenozoa</taxon>
        <taxon>Kinetoplastea</taxon>
        <taxon>Metakinetoplastina</taxon>
        <taxon>Trypanosomatida</taxon>
        <taxon>Trypanosomatidae</taxon>
        <taxon>Trypanosoma</taxon>
        <taxon>Nannomonas</taxon>
    </lineage>
</organism>
<dbReference type="InterPro" id="IPR011011">
    <property type="entry name" value="Znf_FYVE_PHD"/>
</dbReference>
<gene>
    <name evidence="7" type="ORF">TCIL3000_9_4850</name>
</gene>
<evidence type="ECO:0000313" key="7">
    <source>
        <dbReference type="EMBL" id="CCC93085.1"/>
    </source>
</evidence>
<keyword evidence="3" id="KW-0862">Zinc</keyword>
<dbReference type="GO" id="GO:0008270">
    <property type="term" value="F:zinc ion binding"/>
    <property type="evidence" value="ECO:0007669"/>
    <property type="project" value="UniProtKB-KW"/>
</dbReference>
<sequence length="222" mass="24235">MGANGSKDENWQKDADAPKCGKCATPFSLTTRRHHCRNCGLVVCNRCSNFRSTAPSRDGYTPVRVCADCYSTFHKAGAPGYEGSVRGSASVTGWGFDGCVSSATERDNTRDGTECESPEDPTTTAVDEWENNCCFVGTGGSVRGNGQDEGGADAYCSNGALYADLMSPKPQAINKTPLQLEKERLLQRWTDVHQQAVFIDIQLQEVERVEEYTTGGIVKRWK</sequence>
<dbReference type="PANTHER" id="PTHR39490">
    <property type="entry name" value="ARRESTIN DOMAIN-CONTAINING PROTEIN D"/>
    <property type="match status" value="1"/>
</dbReference>
<dbReference type="InterPro" id="IPR017455">
    <property type="entry name" value="Znf_FYVE-rel"/>
</dbReference>
<feature type="domain" description="FYVE-type" evidence="6">
    <location>
        <begin position="14"/>
        <end position="74"/>
    </location>
</feature>
<dbReference type="SMART" id="SM00064">
    <property type="entry name" value="FYVE"/>
    <property type="match status" value="1"/>
</dbReference>
<evidence type="ECO:0000256" key="5">
    <source>
        <dbReference type="SAM" id="MobiDB-lite"/>
    </source>
</evidence>
<feature type="region of interest" description="Disordered" evidence="5">
    <location>
        <begin position="104"/>
        <end position="124"/>
    </location>
</feature>
<dbReference type="Gene3D" id="3.30.40.10">
    <property type="entry name" value="Zinc/RING finger domain, C3HC4 (zinc finger)"/>
    <property type="match status" value="1"/>
</dbReference>
<keyword evidence="2 4" id="KW-0863">Zinc-finger</keyword>
<dbReference type="PANTHER" id="PTHR39490:SF8">
    <property type="entry name" value="ZINC FINGER FYVE DOMAIN-CONTAINING PROTEIN 21"/>
    <property type="match status" value="1"/>
</dbReference>
<dbReference type="SUPFAM" id="SSF57903">
    <property type="entry name" value="FYVE/PHD zinc finger"/>
    <property type="match status" value="1"/>
</dbReference>
<evidence type="ECO:0000256" key="4">
    <source>
        <dbReference type="PROSITE-ProRule" id="PRU00091"/>
    </source>
</evidence>
<proteinExistence type="predicted"/>
<dbReference type="InterPro" id="IPR000306">
    <property type="entry name" value="Znf_FYVE"/>
</dbReference>
<name>G0UUM1_TRYCI</name>
<dbReference type="Pfam" id="PF01363">
    <property type="entry name" value="FYVE"/>
    <property type="match status" value="1"/>
</dbReference>
<keyword evidence="1" id="KW-0479">Metal-binding</keyword>
<dbReference type="InterPro" id="IPR052113">
    <property type="entry name" value="FYVE-type_Zinc_Finger"/>
</dbReference>
<dbReference type="AlphaFoldDB" id="G0UUM1"/>
<dbReference type="VEuPathDB" id="TriTrypDB:TcIL3000_9_4850"/>
<evidence type="ECO:0000256" key="2">
    <source>
        <dbReference type="ARBA" id="ARBA00022771"/>
    </source>
</evidence>
<reference evidence="7" key="1">
    <citation type="journal article" date="2012" name="Proc. Natl. Acad. Sci. U.S.A.">
        <title>Antigenic diversity is generated by distinct evolutionary mechanisms in African trypanosome species.</title>
        <authorList>
            <person name="Jackson A.P."/>
            <person name="Berry A."/>
            <person name="Aslett M."/>
            <person name="Allison H.C."/>
            <person name="Burton P."/>
            <person name="Vavrova-Anderson J."/>
            <person name="Brown R."/>
            <person name="Browne H."/>
            <person name="Corton N."/>
            <person name="Hauser H."/>
            <person name="Gamble J."/>
            <person name="Gilderthorp R."/>
            <person name="Marcello L."/>
            <person name="McQuillan J."/>
            <person name="Otto T.D."/>
            <person name="Quail M.A."/>
            <person name="Sanders M.J."/>
            <person name="van Tonder A."/>
            <person name="Ginger M.L."/>
            <person name="Field M.C."/>
            <person name="Barry J.D."/>
            <person name="Hertz-Fowler C."/>
            <person name="Berriman M."/>
        </authorList>
    </citation>
    <scope>NUCLEOTIDE SEQUENCE</scope>
    <source>
        <strain evidence="7">IL3000</strain>
    </source>
</reference>
<evidence type="ECO:0000256" key="3">
    <source>
        <dbReference type="ARBA" id="ARBA00022833"/>
    </source>
</evidence>
<protein>
    <submittedName>
        <fullName evidence="7">Uncharacterized protein TCIL3000_9_4850</fullName>
    </submittedName>
</protein>
<dbReference type="EMBL" id="HE575322">
    <property type="protein sequence ID" value="CCC93085.1"/>
    <property type="molecule type" value="Genomic_DNA"/>
</dbReference>
<feature type="compositionally biased region" description="Basic and acidic residues" evidence="5">
    <location>
        <begin position="104"/>
        <end position="113"/>
    </location>
</feature>
<feature type="non-terminal residue" evidence="7">
    <location>
        <position position="222"/>
    </location>
</feature>
<dbReference type="InterPro" id="IPR013083">
    <property type="entry name" value="Znf_RING/FYVE/PHD"/>
</dbReference>
<accession>G0UUM1</accession>